<dbReference type="InterPro" id="IPR000261">
    <property type="entry name" value="EH_dom"/>
</dbReference>
<evidence type="ECO:0000259" key="3">
    <source>
        <dbReference type="PROSITE" id="PS50222"/>
    </source>
</evidence>
<evidence type="ECO:0000313" key="4">
    <source>
        <dbReference type="EMBL" id="CAL8115006.1"/>
    </source>
</evidence>
<protein>
    <recommendedName>
        <fullName evidence="6">RalBP1-associated Eps domain-containing protein 1</fullName>
    </recommendedName>
</protein>
<reference evidence="4 5" key="1">
    <citation type="submission" date="2024-08" db="EMBL/GenBank/DDBJ databases">
        <authorList>
            <person name="Cucini C."/>
            <person name="Frati F."/>
        </authorList>
    </citation>
    <scope>NUCLEOTIDE SEQUENCE [LARGE SCALE GENOMIC DNA]</scope>
</reference>
<gene>
    <name evidence="4" type="ORF">ODALV1_LOCUS16696</name>
</gene>
<proteinExistence type="predicted"/>
<feature type="domain" description="EF-hand" evidence="3">
    <location>
        <begin position="189"/>
        <end position="224"/>
    </location>
</feature>
<evidence type="ECO:0000259" key="2">
    <source>
        <dbReference type="PROSITE" id="PS50031"/>
    </source>
</evidence>
<name>A0ABP1R5D7_9HEXA</name>
<dbReference type="EMBL" id="CAXLJM020000051">
    <property type="protein sequence ID" value="CAL8115006.1"/>
    <property type="molecule type" value="Genomic_DNA"/>
</dbReference>
<dbReference type="Proteomes" id="UP001642540">
    <property type="component" value="Unassembled WGS sequence"/>
</dbReference>
<keyword evidence="5" id="KW-1185">Reference proteome</keyword>
<dbReference type="PROSITE" id="PS50222">
    <property type="entry name" value="EF_HAND_2"/>
    <property type="match status" value="1"/>
</dbReference>
<sequence length="513" mass="56571">MEVPISKFVHVQKSDTYWHQPNTTSAFKSPDLIELNSDSERNSKPVEPLHYSSSQEEVETEDDCCDGPESSHIKDTLAGVYDVTSNDEESCHLLQTEDDSENSESEHGENSSNSSVSHSSSSACGTISDGEAAEDQAGVRIRQNSLENYWDMSVEQEKYYTEQFHMLQPDHQGLVNGIVAKGFFEKSKLPHLELREIWQLADVTRDGCLDLNEFKMAMHLVVLRRHNLPIPSHFYNRPPDFALTAGNSINAVYQPSKKASSKTSPKNPASSGGPSTSATLATHDKQSSFSSKRPSKEWTTFENEPVNFSSTCDTSGLVAPVPVRLSTPEDKLLMNNNSGSASASKAQQLQLKAIQRPKLSGQHPKISTGTIAPPPPPRRKTHVRSSSLDLNRLNISSDVSQTNCTAMGGCPEVPNRSFLSPSHQGGAFSVYRKPQAPRTSTIHEPFSIPSGISKYSDISVRSNVEDDIVELKAENVVLSRVANELLQQLSAIQTRRRIISFKINELNDTGRFS</sequence>
<feature type="domain" description="EH" evidence="2">
    <location>
        <begin position="156"/>
        <end position="232"/>
    </location>
</feature>
<feature type="compositionally biased region" description="Low complexity" evidence="1">
    <location>
        <begin position="255"/>
        <end position="271"/>
    </location>
</feature>
<evidence type="ECO:0008006" key="6">
    <source>
        <dbReference type="Google" id="ProtNLM"/>
    </source>
</evidence>
<dbReference type="InterPro" id="IPR011992">
    <property type="entry name" value="EF-hand-dom_pair"/>
</dbReference>
<evidence type="ECO:0000313" key="5">
    <source>
        <dbReference type="Proteomes" id="UP001642540"/>
    </source>
</evidence>
<dbReference type="PANTHER" id="PTHR11216">
    <property type="entry name" value="EH DOMAIN"/>
    <property type="match status" value="1"/>
</dbReference>
<comment type="caution">
    <text evidence="4">The sequence shown here is derived from an EMBL/GenBank/DDBJ whole genome shotgun (WGS) entry which is preliminary data.</text>
</comment>
<dbReference type="PROSITE" id="PS50031">
    <property type="entry name" value="EH"/>
    <property type="match status" value="1"/>
</dbReference>
<dbReference type="SMART" id="SM00027">
    <property type="entry name" value="EH"/>
    <property type="match status" value="1"/>
</dbReference>
<accession>A0ABP1R5D7</accession>
<evidence type="ECO:0000256" key="1">
    <source>
        <dbReference type="SAM" id="MobiDB-lite"/>
    </source>
</evidence>
<dbReference type="SMART" id="SM00054">
    <property type="entry name" value="EFh"/>
    <property type="match status" value="1"/>
</dbReference>
<dbReference type="PANTHER" id="PTHR11216:SF174">
    <property type="entry name" value="GH06923P"/>
    <property type="match status" value="1"/>
</dbReference>
<feature type="compositionally biased region" description="Acidic residues" evidence="1">
    <location>
        <begin position="56"/>
        <end position="66"/>
    </location>
</feature>
<feature type="region of interest" description="Disordered" evidence="1">
    <location>
        <begin position="20"/>
        <end position="72"/>
    </location>
</feature>
<feature type="compositionally biased region" description="Low complexity" evidence="1">
    <location>
        <begin position="110"/>
        <end position="122"/>
    </location>
</feature>
<feature type="region of interest" description="Disordered" evidence="1">
    <location>
        <begin position="95"/>
        <end position="136"/>
    </location>
</feature>
<organism evidence="4 5">
    <name type="scientific">Orchesella dallaii</name>
    <dbReference type="NCBI Taxonomy" id="48710"/>
    <lineage>
        <taxon>Eukaryota</taxon>
        <taxon>Metazoa</taxon>
        <taxon>Ecdysozoa</taxon>
        <taxon>Arthropoda</taxon>
        <taxon>Hexapoda</taxon>
        <taxon>Collembola</taxon>
        <taxon>Entomobryomorpha</taxon>
        <taxon>Entomobryoidea</taxon>
        <taxon>Orchesellidae</taxon>
        <taxon>Orchesellinae</taxon>
        <taxon>Orchesella</taxon>
    </lineage>
</organism>
<dbReference type="Gene3D" id="1.10.238.10">
    <property type="entry name" value="EF-hand"/>
    <property type="match status" value="1"/>
</dbReference>
<dbReference type="Pfam" id="PF12763">
    <property type="entry name" value="EH"/>
    <property type="match status" value="1"/>
</dbReference>
<feature type="region of interest" description="Disordered" evidence="1">
    <location>
        <begin position="254"/>
        <end position="299"/>
    </location>
</feature>
<dbReference type="CDD" id="cd00052">
    <property type="entry name" value="EH"/>
    <property type="match status" value="1"/>
</dbReference>
<dbReference type="InterPro" id="IPR002048">
    <property type="entry name" value="EF_hand_dom"/>
</dbReference>
<dbReference type="SUPFAM" id="SSF47473">
    <property type="entry name" value="EF-hand"/>
    <property type="match status" value="1"/>
</dbReference>
<feature type="compositionally biased region" description="Polar residues" evidence="1">
    <location>
        <begin position="287"/>
        <end position="299"/>
    </location>
</feature>
<feature type="region of interest" description="Disordered" evidence="1">
    <location>
        <begin position="357"/>
        <end position="386"/>
    </location>
</feature>